<dbReference type="PATRIC" id="fig|157838.3.peg.3834"/>
<gene>
    <name evidence="1" type="ORF">AN964_17325</name>
</gene>
<dbReference type="Proteomes" id="UP000051888">
    <property type="component" value="Unassembled WGS sequence"/>
</dbReference>
<proteinExistence type="predicted"/>
<dbReference type="OrthoDB" id="2736244at2"/>
<protein>
    <recommendedName>
        <fullName evidence="3">YheE family protein</fullName>
    </recommendedName>
</protein>
<dbReference type="PIRSF" id="PIRSF037692">
    <property type="entry name" value="UCP037692"/>
    <property type="match status" value="1"/>
</dbReference>
<dbReference type="InterPro" id="IPR017263">
    <property type="entry name" value="UCP037692"/>
</dbReference>
<dbReference type="RefSeq" id="WP_055740890.1">
    <property type="nucleotide sequence ID" value="NZ_JAAIWL010000033.1"/>
</dbReference>
<dbReference type="STRING" id="157838.AN964_17325"/>
<evidence type="ECO:0000313" key="1">
    <source>
        <dbReference type="EMBL" id="KQL55095.1"/>
    </source>
</evidence>
<name>A0A0Q3WZL3_9BACI</name>
<evidence type="ECO:0008006" key="3">
    <source>
        <dbReference type="Google" id="ProtNLM"/>
    </source>
</evidence>
<dbReference type="AlphaFoldDB" id="A0A0Q3WZL3"/>
<evidence type="ECO:0000313" key="2">
    <source>
        <dbReference type="Proteomes" id="UP000051888"/>
    </source>
</evidence>
<dbReference type="Pfam" id="PF17277">
    <property type="entry name" value="DUF5342"/>
    <property type="match status" value="1"/>
</dbReference>
<keyword evidence="2" id="KW-1185">Reference proteome</keyword>
<accession>A0A0Q3WZL3</accession>
<organism evidence="1 2">
    <name type="scientific">Heyndrickxia shackletonii</name>
    <dbReference type="NCBI Taxonomy" id="157838"/>
    <lineage>
        <taxon>Bacteria</taxon>
        <taxon>Bacillati</taxon>
        <taxon>Bacillota</taxon>
        <taxon>Bacilli</taxon>
        <taxon>Bacillales</taxon>
        <taxon>Bacillaceae</taxon>
        <taxon>Heyndrickxia</taxon>
    </lineage>
</organism>
<dbReference type="EMBL" id="LJJC01000004">
    <property type="protein sequence ID" value="KQL55095.1"/>
    <property type="molecule type" value="Genomic_DNA"/>
</dbReference>
<sequence>MIQHFQYKSLYMNENLPGWSFSFYYQKQMITGIYHPDGRIEWKTEGFSPDNEDEIKKQIHEIMLFHVYDK</sequence>
<reference evidence="1 2" key="1">
    <citation type="submission" date="2015-09" db="EMBL/GenBank/DDBJ databases">
        <title>Genome sequencing project for genomic taxonomy and phylogenomics of Bacillus-like bacteria.</title>
        <authorList>
            <person name="Liu B."/>
            <person name="Wang J."/>
            <person name="Zhu Y."/>
            <person name="Liu G."/>
            <person name="Chen Q."/>
            <person name="Chen Z."/>
            <person name="Lan J."/>
            <person name="Che J."/>
            <person name="Ge C."/>
            <person name="Shi H."/>
            <person name="Pan Z."/>
            <person name="Liu X."/>
        </authorList>
    </citation>
    <scope>NUCLEOTIDE SEQUENCE [LARGE SCALE GENOMIC DNA]</scope>
    <source>
        <strain evidence="1 2">LMG 18435</strain>
    </source>
</reference>
<comment type="caution">
    <text evidence="1">The sequence shown here is derived from an EMBL/GenBank/DDBJ whole genome shotgun (WGS) entry which is preliminary data.</text>
</comment>